<evidence type="ECO:0000313" key="2">
    <source>
        <dbReference type="EMBL" id="QPF88605.1"/>
    </source>
</evidence>
<feature type="transmembrane region" description="Helical" evidence="1">
    <location>
        <begin position="167"/>
        <end position="189"/>
    </location>
</feature>
<gene>
    <name evidence="2" type="ORF">IC761_18875</name>
</gene>
<protein>
    <submittedName>
        <fullName evidence="2">Uncharacterized protein</fullName>
    </submittedName>
</protein>
<feature type="transmembrane region" description="Helical" evidence="1">
    <location>
        <begin position="93"/>
        <end position="121"/>
    </location>
</feature>
<organism evidence="2 3">
    <name type="scientific">Bradyrhizobium commune</name>
    <dbReference type="NCBI Taxonomy" id="83627"/>
    <lineage>
        <taxon>Bacteria</taxon>
        <taxon>Pseudomonadati</taxon>
        <taxon>Pseudomonadota</taxon>
        <taxon>Alphaproteobacteria</taxon>
        <taxon>Hyphomicrobiales</taxon>
        <taxon>Nitrobacteraceae</taxon>
        <taxon>Bradyrhizobium</taxon>
    </lineage>
</organism>
<keyword evidence="1" id="KW-0472">Membrane</keyword>
<feature type="transmembrane region" description="Helical" evidence="1">
    <location>
        <begin position="61"/>
        <end position="81"/>
    </location>
</feature>
<feature type="transmembrane region" description="Helical" evidence="1">
    <location>
        <begin position="133"/>
        <end position="155"/>
    </location>
</feature>
<keyword evidence="1" id="KW-1133">Transmembrane helix</keyword>
<evidence type="ECO:0000256" key="1">
    <source>
        <dbReference type="SAM" id="Phobius"/>
    </source>
</evidence>
<reference evidence="2 3" key="1">
    <citation type="submission" date="2020-09" db="EMBL/GenBank/DDBJ databases">
        <title>Complete genomes of bradyrhizobia occurring on native shrubby legumes in Australia.</title>
        <authorList>
            <person name="Lafay B."/>
        </authorList>
    </citation>
    <scope>NUCLEOTIDE SEQUENCE [LARGE SCALE GENOMIC DNA]</scope>
    <source>
        <strain evidence="2 3">BDV5040</strain>
    </source>
</reference>
<dbReference type="Proteomes" id="UP000594621">
    <property type="component" value="Chromosome"/>
</dbReference>
<feature type="transmembrane region" description="Helical" evidence="1">
    <location>
        <begin position="201"/>
        <end position="220"/>
    </location>
</feature>
<keyword evidence="3" id="KW-1185">Reference proteome</keyword>
<evidence type="ECO:0000313" key="3">
    <source>
        <dbReference type="Proteomes" id="UP000594621"/>
    </source>
</evidence>
<keyword evidence="1" id="KW-0812">Transmembrane</keyword>
<dbReference type="KEGG" id="bcou:IC761_18875"/>
<dbReference type="RefSeq" id="WP_195798158.1">
    <property type="nucleotide sequence ID" value="NZ_CP061379.1"/>
</dbReference>
<accession>A0A7S9GWA5</accession>
<dbReference type="EMBL" id="CP061379">
    <property type="protein sequence ID" value="QPF88605.1"/>
    <property type="molecule type" value="Genomic_DNA"/>
</dbReference>
<feature type="transmembrane region" description="Helical" evidence="1">
    <location>
        <begin position="12"/>
        <end position="31"/>
    </location>
</feature>
<dbReference type="AlphaFoldDB" id="A0A7S9GWA5"/>
<name>A0A7S9GWA5_9BRAD</name>
<proteinExistence type="predicted"/>
<sequence>MNDKRPDSLSYSQLAFGVMVIPASFAILYFGNTFMVEYVGRFTGSARISDFIDQHFVSANIIYFFATMLVIAPFGFLISYLEQKRREIHWSIFAGMLVFSVPYMATFAMGVVGLVGFLIAYCGPVVRDFIDHYRLGIPVVIALVIIASICSYLSYLARSFGQIGYGVVELSFGLASICFSVFTVVMAPISGNADRLTPSEIWQAVIGFLAGVYIIVRGLVNIQDGFRRGVLTPEAVGKLVRVLIQRYGRFRNRKVFGRKKEATNAIESGARAQEIASPMPPIT</sequence>